<sequence>MGRWTQYDEDEYRLPEGMKRVGYDMDSGRYTYRDSGGKYYMGGEGARYGEMVQAQARGGEDLEASPRARNGEDHTRPMIPPKQIHISRSSYRTLFPFFLIIAVCLLLIWRLILSPSLYALNHPSSSSGGLANMNYKKCPEGTVSRWVQPGDTCWELARKEGWTVERFREVNGFTTGASANGKGGECERLMPGMSVCLPEGGKVRRRRL</sequence>
<evidence type="ECO:0000259" key="3">
    <source>
        <dbReference type="PROSITE" id="PS51782"/>
    </source>
</evidence>
<accession>A0A409WZZ0</accession>
<evidence type="ECO:0000313" key="5">
    <source>
        <dbReference type="Proteomes" id="UP000284706"/>
    </source>
</evidence>
<feature type="compositionally biased region" description="Basic and acidic residues" evidence="1">
    <location>
        <begin position="58"/>
        <end position="76"/>
    </location>
</feature>
<dbReference type="Gene3D" id="3.10.350.10">
    <property type="entry name" value="LysM domain"/>
    <property type="match status" value="1"/>
</dbReference>
<dbReference type="InParanoid" id="A0A409WZZ0"/>
<dbReference type="InterPro" id="IPR036779">
    <property type="entry name" value="LysM_dom_sf"/>
</dbReference>
<feature type="transmembrane region" description="Helical" evidence="2">
    <location>
        <begin position="94"/>
        <end position="113"/>
    </location>
</feature>
<reference evidence="4 5" key="1">
    <citation type="journal article" date="2018" name="Evol. Lett.">
        <title>Horizontal gene cluster transfer increased hallucinogenic mushroom diversity.</title>
        <authorList>
            <person name="Reynolds H.T."/>
            <person name="Vijayakumar V."/>
            <person name="Gluck-Thaler E."/>
            <person name="Korotkin H.B."/>
            <person name="Matheny P.B."/>
            <person name="Slot J.C."/>
        </authorList>
    </citation>
    <scope>NUCLEOTIDE SEQUENCE [LARGE SCALE GENOMIC DNA]</scope>
    <source>
        <strain evidence="4 5">SRW20</strain>
    </source>
</reference>
<protein>
    <recommendedName>
        <fullName evidence="3">LysM domain-containing protein</fullName>
    </recommendedName>
</protein>
<keyword evidence="2" id="KW-1133">Transmembrane helix</keyword>
<dbReference type="CDD" id="cd00118">
    <property type="entry name" value="LysM"/>
    <property type="match status" value="1"/>
</dbReference>
<feature type="region of interest" description="Disordered" evidence="1">
    <location>
        <begin position="57"/>
        <end position="79"/>
    </location>
</feature>
<proteinExistence type="predicted"/>
<evidence type="ECO:0000256" key="1">
    <source>
        <dbReference type="SAM" id="MobiDB-lite"/>
    </source>
</evidence>
<dbReference type="OrthoDB" id="2107166at2759"/>
<organism evidence="4 5">
    <name type="scientific">Gymnopilus dilepis</name>
    <dbReference type="NCBI Taxonomy" id="231916"/>
    <lineage>
        <taxon>Eukaryota</taxon>
        <taxon>Fungi</taxon>
        <taxon>Dikarya</taxon>
        <taxon>Basidiomycota</taxon>
        <taxon>Agaricomycotina</taxon>
        <taxon>Agaricomycetes</taxon>
        <taxon>Agaricomycetidae</taxon>
        <taxon>Agaricales</taxon>
        <taxon>Agaricineae</taxon>
        <taxon>Hymenogastraceae</taxon>
        <taxon>Gymnopilus</taxon>
    </lineage>
</organism>
<evidence type="ECO:0000313" key="4">
    <source>
        <dbReference type="EMBL" id="PPQ84056.1"/>
    </source>
</evidence>
<keyword evidence="5" id="KW-1185">Reference proteome</keyword>
<dbReference type="PROSITE" id="PS51782">
    <property type="entry name" value="LYSM"/>
    <property type="match status" value="1"/>
</dbReference>
<evidence type="ECO:0000256" key="2">
    <source>
        <dbReference type="SAM" id="Phobius"/>
    </source>
</evidence>
<name>A0A409WZZ0_9AGAR</name>
<keyword evidence="2" id="KW-0472">Membrane</keyword>
<feature type="domain" description="LysM" evidence="3">
    <location>
        <begin position="143"/>
        <end position="197"/>
    </location>
</feature>
<dbReference type="EMBL" id="NHYE01004535">
    <property type="protein sequence ID" value="PPQ84056.1"/>
    <property type="molecule type" value="Genomic_DNA"/>
</dbReference>
<comment type="caution">
    <text evidence="4">The sequence shown here is derived from an EMBL/GenBank/DDBJ whole genome shotgun (WGS) entry which is preliminary data.</text>
</comment>
<gene>
    <name evidence="4" type="ORF">CVT26_013949</name>
</gene>
<dbReference type="AlphaFoldDB" id="A0A409WZZ0"/>
<dbReference type="SMART" id="SM00257">
    <property type="entry name" value="LysM"/>
    <property type="match status" value="1"/>
</dbReference>
<keyword evidence="2" id="KW-0812">Transmembrane</keyword>
<dbReference type="SUPFAM" id="SSF54106">
    <property type="entry name" value="LysM domain"/>
    <property type="match status" value="1"/>
</dbReference>
<dbReference type="Pfam" id="PF01476">
    <property type="entry name" value="LysM"/>
    <property type="match status" value="1"/>
</dbReference>
<dbReference type="Proteomes" id="UP000284706">
    <property type="component" value="Unassembled WGS sequence"/>
</dbReference>
<dbReference type="InterPro" id="IPR018392">
    <property type="entry name" value="LysM"/>
</dbReference>